<protein>
    <submittedName>
        <fullName evidence="7">Fatty acid hydroxylase vlmA</fullName>
    </submittedName>
</protein>
<keyword evidence="3" id="KW-1133">Transmembrane helix</keyword>
<evidence type="ECO:0000256" key="3">
    <source>
        <dbReference type="ARBA" id="ARBA00022989"/>
    </source>
</evidence>
<evidence type="ECO:0000256" key="5">
    <source>
        <dbReference type="SAM" id="MobiDB-lite"/>
    </source>
</evidence>
<dbReference type="GO" id="GO:0005506">
    <property type="term" value="F:iron ion binding"/>
    <property type="evidence" value="ECO:0007669"/>
    <property type="project" value="InterPro"/>
</dbReference>
<sequence>MDNPPLDLRIPRNPPDDHRPTHPGPQQRRKDPLCPELDSPALVLIHAFIPLAIQQLYIHYTGRNFSPTTAFFFYNLALKAIAVRELQLLRRLGHVHGFLDGDAHARDQVPDHSVLQVLLSLTSTAAIRPLFTILLSYRSALGPSSIDWLFLPLEIGLYQIVLDFWFYWYHRLMHEVEGLWKYHRTHHLTKHPNSLLTLYADHEQEFFDIAGIPLLAYFSMRVLGLPMGFYEWWVCQQYVIYTELAGHSGLRLYSTPPSTLHWLLRMWGVDLVIEDHDLHHRRGWKKSENYGKQTRVWDKVFGTAGERIESTADKIDYGNTVTMQLW</sequence>
<dbReference type="AlphaFoldDB" id="A0A8T9BCW9"/>
<dbReference type="GO" id="GO:0016491">
    <property type="term" value="F:oxidoreductase activity"/>
    <property type="evidence" value="ECO:0007669"/>
    <property type="project" value="InterPro"/>
</dbReference>
<proteinExistence type="predicted"/>
<organism evidence="7 8">
    <name type="scientific">Lachnellula arida</name>
    <dbReference type="NCBI Taxonomy" id="1316785"/>
    <lineage>
        <taxon>Eukaryota</taxon>
        <taxon>Fungi</taxon>
        <taxon>Dikarya</taxon>
        <taxon>Ascomycota</taxon>
        <taxon>Pezizomycotina</taxon>
        <taxon>Leotiomycetes</taxon>
        <taxon>Helotiales</taxon>
        <taxon>Lachnaceae</taxon>
        <taxon>Lachnellula</taxon>
    </lineage>
</organism>
<reference evidence="7 8" key="1">
    <citation type="submission" date="2018-05" db="EMBL/GenBank/DDBJ databases">
        <title>Whole genome sequencing for identification of molecular markers to develop diagnostic detection tools for the regulated plant pathogen Lachnellula willkommii.</title>
        <authorList>
            <person name="Giroux E."/>
            <person name="Bilodeau G."/>
        </authorList>
    </citation>
    <scope>NUCLEOTIDE SEQUENCE [LARGE SCALE GENOMIC DNA]</scope>
    <source>
        <strain evidence="7 8">CBS 203.66</strain>
    </source>
</reference>
<keyword evidence="4" id="KW-0472">Membrane</keyword>
<dbReference type="PANTHER" id="PTHR11863">
    <property type="entry name" value="STEROL DESATURASE"/>
    <property type="match status" value="1"/>
</dbReference>
<evidence type="ECO:0000256" key="4">
    <source>
        <dbReference type="ARBA" id="ARBA00023136"/>
    </source>
</evidence>
<keyword evidence="2" id="KW-0812">Transmembrane</keyword>
<keyword evidence="8" id="KW-1185">Reference proteome</keyword>
<dbReference type="EMBL" id="QGMF01000245">
    <property type="protein sequence ID" value="TVY17545.1"/>
    <property type="molecule type" value="Genomic_DNA"/>
</dbReference>
<evidence type="ECO:0000313" key="7">
    <source>
        <dbReference type="EMBL" id="TVY17545.1"/>
    </source>
</evidence>
<evidence type="ECO:0000259" key="6">
    <source>
        <dbReference type="Pfam" id="PF04116"/>
    </source>
</evidence>
<dbReference type="GO" id="GO:0008610">
    <property type="term" value="P:lipid biosynthetic process"/>
    <property type="evidence" value="ECO:0007669"/>
    <property type="project" value="InterPro"/>
</dbReference>
<dbReference type="GO" id="GO:0016020">
    <property type="term" value="C:membrane"/>
    <property type="evidence" value="ECO:0007669"/>
    <property type="project" value="UniProtKB-SubCell"/>
</dbReference>
<accession>A0A8T9BCW9</accession>
<dbReference type="Pfam" id="PF04116">
    <property type="entry name" value="FA_hydroxylase"/>
    <property type="match status" value="1"/>
</dbReference>
<gene>
    <name evidence="7" type="primary">vlmA</name>
    <name evidence="7" type="ORF">LARI1_G005104</name>
</gene>
<dbReference type="Proteomes" id="UP000469559">
    <property type="component" value="Unassembled WGS sequence"/>
</dbReference>
<comment type="subcellular location">
    <subcellularLocation>
        <location evidence="1">Membrane</location>
    </subcellularLocation>
</comment>
<evidence type="ECO:0000256" key="1">
    <source>
        <dbReference type="ARBA" id="ARBA00004370"/>
    </source>
</evidence>
<evidence type="ECO:0000256" key="2">
    <source>
        <dbReference type="ARBA" id="ARBA00022692"/>
    </source>
</evidence>
<dbReference type="InterPro" id="IPR006694">
    <property type="entry name" value="Fatty_acid_hydroxylase"/>
</dbReference>
<evidence type="ECO:0000313" key="8">
    <source>
        <dbReference type="Proteomes" id="UP000469559"/>
    </source>
</evidence>
<comment type="caution">
    <text evidence="7">The sequence shown here is derived from an EMBL/GenBank/DDBJ whole genome shotgun (WGS) entry which is preliminary data.</text>
</comment>
<dbReference type="InterPro" id="IPR050307">
    <property type="entry name" value="Sterol_Desaturase_Related"/>
</dbReference>
<feature type="domain" description="Fatty acid hydroxylase" evidence="6">
    <location>
        <begin position="157"/>
        <end position="303"/>
    </location>
</feature>
<dbReference type="OrthoDB" id="6354873at2759"/>
<name>A0A8T9BCW9_9HELO</name>
<feature type="region of interest" description="Disordered" evidence="5">
    <location>
        <begin position="1"/>
        <end position="33"/>
    </location>
</feature>